<evidence type="ECO:0000259" key="5">
    <source>
        <dbReference type="Pfam" id="PF22083"/>
    </source>
</evidence>
<dbReference type="Pfam" id="PF07463">
    <property type="entry name" value="NUMOD4"/>
    <property type="match status" value="1"/>
</dbReference>
<dbReference type="SUPFAM" id="SSF64496">
    <property type="entry name" value="DNA-binding domain of intron-encoded endonucleases"/>
    <property type="match status" value="2"/>
</dbReference>
<dbReference type="SMART" id="SM00497">
    <property type="entry name" value="IENR1"/>
    <property type="match status" value="4"/>
</dbReference>
<evidence type="ECO:0000259" key="3">
    <source>
        <dbReference type="Pfam" id="PF07463"/>
    </source>
</evidence>
<keyword evidence="6" id="KW-0540">Nuclease</keyword>
<dbReference type="Pfam" id="PF13392">
    <property type="entry name" value="HNH_3"/>
    <property type="match status" value="1"/>
</dbReference>
<dbReference type="InterPro" id="IPR010896">
    <property type="entry name" value="NUMOD1"/>
</dbReference>
<dbReference type="InterPro" id="IPR010902">
    <property type="entry name" value="NUMOD4"/>
</dbReference>
<sequence>MPQDKYYHREYRKRKREEKVKDKEEELDEGVTLSKYPDYIIYNDGRIFSRLTLKELKPTKRDGYFYIRLMKVGKNGNRKRSSDGVHILVAKAYHPNPDKLPIVNHIDGKGYNNHKSNIEWVSHKRSIAHAYETGLIRPRCRSVLQFEKDGTFVRRYESIKEASEKVGCHFTTISQVCRGVKSKHTAKGYRWEFETPLEEIKDKEGEKWKRIKHHRRYKISTLGRVYSKKTKRYLRHTDKKDGYKRITIDETPYYVHRLVANAFLGSPPPDLEKPVVDHKDGKPLNNCLDNLQWVEFDENISFAHNRDNSYNHKRVYQYSLDGEKMGEYKHVADAAKKMEVAHSSILSACSRDRGVNSIKDCLWRYSDQPLITEELKEKKAKTRVLQYTLDGDFLKKYSSITQATEETGIIGASISQTCRGRAKTAGGYQWKYKNDEKPIVKMNKAGSEIAIIQYSLDDEEIKRWKSGTEAARELKLQGSHISQVCKGNRKTTGGYKWKYV</sequence>
<organism evidence="6">
    <name type="scientific">Marseillevirus LCMAC101</name>
    <dbReference type="NCBI Taxonomy" id="2506602"/>
    <lineage>
        <taxon>Viruses</taxon>
        <taxon>Varidnaviria</taxon>
        <taxon>Bamfordvirae</taxon>
        <taxon>Nucleocytoviricota</taxon>
        <taxon>Megaviricetes</taxon>
        <taxon>Pimascovirales</taxon>
        <taxon>Pimascovirales incertae sedis</taxon>
        <taxon>Marseilleviridae</taxon>
    </lineage>
</organism>
<keyword evidence="6" id="KW-0255">Endonuclease</keyword>
<feature type="region of interest" description="Disordered" evidence="1">
    <location>
        <begin position="1"/>
        <end position="27"/>
    </location>
</feature>
<dbReference type="SUPFAM" id="SSF54060">
    <property type="entry name" value="His-Me finger endonucleases"/>
    <property type="match status" value="2"/>
</dbReference>
<feature type="domain" description="Nuclease-associated modular DNA-binding 1" evidence="2">
    <location>
        <begin position="313"/>
        <end position="345"/>
    </location>
</feature>
<dbReference type="EMBL" id="MK500327">
    <property type="protein sequence ID" value="QBK85721.1"/>
    <property type="molecule type" value="Genomic_DNA"/>
</dbReference>
<name>A0A481YR78_9VIRU</name>
<dbReference type="Gene3D" id="3.90.75.20">
    <property type="match status" value="2"/>
</dbReference>
<evidence type="ECO:0000259" key="2">
    <source>
        <dbReference type="Pfam" id="PF07453"/>
    </source>
</evidence>
<keyword evidence="6" id="KW-0378">Hydrolase</keyword>
<feature type="domain" description="Nuclease-associated modular DNA-binding 1" evidence="2">
    <location>
        <begin position="142"/>
        <end position="174"/>
    </location>
</feature>
<evidence type="ECO:0000259" key="4">
    <source>
        <dbReference type="Pfam" id="PF13392"/>
    </source>
</evidence>
<protein>
    <submittedName>
        <fullName evidence="6">HNH endonuclease</fullName>
    </submittedName>
</protein>
<dbReference type="GO" id="GO:0004519">
    <property type="term" value="F:endonuclease activity"/>
    <property type="evidence" value="ECO:0007669"/>
    <property type="project" value="UniProtKB-KW"/>
</dbReference>
<feature type="domain" description="HNH nuclease" evidence="4">
    <location>
        <begin position="253"/>
        <end position="294"/>
    </location>
</feature>
<dbReference type="InterPro" id="IPR003647">
    <property type="entry name" value="Intron_nuc_1_rpt"/>
</dbReference>
<dbReference type="InterPro" id="IPR044925">
    <property type="entry name" value="His-Me_finger_sf"/>
</dbReference>
<dbReference type="Gene3D" id="1.10.10.10">
    <property type="entry name" value="Winged helix-like DNA-binding domain superfamily/Winged helix DNA-binding domain"/>
    <property type="match status" value="4"/>
</dbReference>
<feature type="domain" description="Nuclease-associated modular DNA-binding 1" evidence="2">
    <location>
        <begin position="383"/>
        <end position="409"/>
    </location>
</feature>
<accession>A0A481YR78</accession>
<proteinExistence type="predicted"/>
<dbReference type="Pfam" id="PF22083">
    <property type="entry name" value="I-HmuI_NUMOD-like"/>
    <property type="match status" value="1"/>
</dbReference>
<dbReference type="InterPro" id="IPR003615">
    <property type="entry name" value="HNH_nuc"/>
</dbReference>
<dbReference type="Pfam" id="PF07453">
    <property type="entry name" value="NUMOD1"/>
    <property type="match status" value="3"/>
</dbReference>
<dbReference type="GO" id="GO:0016788">
    <property type="term" value="F:hydrolase activity, acting on ester bonds"/>
    <property type="evidence" value="ECO:0007669"/>
    <property type="project" value="InterPro"/>
</dbReference>
<gene>
    <name evidence="6" type="ORF">LCMAC101_03160</name>
</gene>
<evidence type="ECO:0000256" key="1">
    <source>
        <dbReference type="SAM" id="MobiDB-lite"/>
    </source>
</evidence>
<dbReference type="InterPro" id="IPR036388">
    <property type="entry name" value="WH-like_DNA-bd_sf"/>
</dbReference>
<feature type="domain" description="NUMOD4" evidence="3">
    <location>
        <begin position="206"/>
        <end position="248"/>
    </location>
</feature>
<evidence type="ECO:0000313" key="6">
    <source>
        <dbReference type="EMBL" id="QBK85721.1"/>
    </source>
</evidence>
<feature type="domain" description="DNA endonuclease I-HmuI-like NUMOD-like" evidence="5">
    <location>
        <begin position="461"/>
        <end position="496"/>
    </location>
</feature>
<reference evidence="6" key="1">
    <citation type="journal article" date="2019" name="MBio">
        <title>Virus Genomes from Deep Sea Sediments Expand the Ocean Megavirome and Support Independent Origins of Viral Gigantism.</title>
        <authorList>
            <person name="Backstrom D."/>
            <person name="Yutin N."/>
            <person name="Jorgensen S.L."/>
            <person name="Dharamshi J."/>
            <person name="Homa F."/>
            <person name="Zaremba-Niedwiedzka K."/>
            <person name="Spang A."/>
            <person name="Wolf Y.I."/>
            <person name="Koonin E.V."/>
            <person name="Ettema T.J."/>
        </authorList>
    </citation>
    <scope>NUCLEOTIDE SEQUENCE</scope>
</reference>
<dbReference type="InterPro" id="IPR054307">
    <property type="entry name" value="I-HmuI_NUMOD-like"/>
</dbReference>